<dbReference type="CDD" id="cd00222">
    <property type="entry name" value="CollagenBindB"/>
    <property type="match status" value="1"/>
</dbReference>
<keyword evidence="2" id="KW-0812">Transmembrane</keyword>
<evidence type="ECO:0000256" key="1">
    <source>
        <dbReference type="ARBA" id="ARBA00004196"/>
    </source>
</evidence>
<name>A0A412PHV8_9FIRM</name>
<dbReference type="InterPro" id="IPR044060">
    <property type="entry name" value="Bacterial_rp_domain"/>
</dbReference>
<dbReference type="AlphaFoldDB" id="A0A412PHV8"/>
<dbReference type="InterPro" id="IPR042229">
    <property type="entry name" value="Listeria/Bacterioides_rpt_sf"/>
</dbReference>
<evidence type="ECO:0000259" key="5">
    <source>
        <dbReference type="Pfam" id="PF17802"/>
    </source>
</evidence>
<evidence type="ECO:0000313" key="8">
    <source>
        <dbReference type="Proteomes" id="UP000284731"/>
    </source>
</evidence>
<gene>
    <name evidence="7" type="ORF">DWX20_01405</name>
</gene>
<evidence type="ECO:0000313" key="7">
    <source>
        <dbReference type="EMBL" id="RGT57732.1"/>
    </source>
</evidence>
<dbReference type="EMBL" id="QRWX01000001">
    <property type="protein sequence ID" value="RGT57732.1"/>
    <property type="molecule type" value="Genomic_DNA"/>
</dbReference>
<dbReference type="Pfam" id="PF17802">
    <property type="entry name" value="SpaA"/>
    <property type="match status" value="1"/>
</dbReference>
<organism evidence="7 8">
    <name type="scientific">Solobacterium moorei</name>
    <dbReference type="NCBI Taxonomy" id="102148"/>
    <lineage>
        <taxon>Bacteria</taxon>
        <taxon>Bacillati</taxon>
        <taxon>Bacillota</taxon>
        <taxon>Erysipelotrichia</taxon>
        <taxon>Erysipelotrichales</taxon>
        <taxon>Erysipelotrichaceae</taxon>
        <taxon>Solobacterium</taxon>
    </lineage>
</organism>
<dbReference type="Pfam" id="PF05738">
    <property type="entry name" value="Cna_B"/>
    <property type="match status" value="1"/>
</dbReference>
<keyword evidence="2" id="KW-1133">Transmembrane helix</keyword>
<dbReference type="InterPro" id="IPR013783">
    <property type="entry name" value="Ig-like_fold"/>
</dbReference>
<dbReference type="GO" id="GO:0030313">
    <property type="term" value="C:cell envelope"/>
    <property type="evidence" value="ECO:0007669"/>
    <property type="project" value="UniProtKB-SubCell"/>
</dbReference>
<dbReference type="Gene3D" id="2.60.40.1140">
    <property type="entry name" value="Collagen-binding surface protein Cna, B-type domain"/>
    <property type="match status" value="1"/>
</dbReference>
<comment type="caution">
    <text evidence="7">The sequence shown here is derived from an EMBL/GenBank/DDBJ whole genome shotgun (WGS) entry which is preliminary data.</text>
</comment>
<dbReference type="SUPFAM" id="SSF49478">
    <property type="entry name" value="Cna protein B-type domain"/>
    <property type="match status" value="1"/>
</dbReference>
<evidence type="ECO:0000259" key="4">
    <source>
        <dbReference type="Pfam" id="PF05738"/>
    </source>
</evidence>
<dbReference type="Pfam" id="PF18998">
    <property type="entry name" value="Flg_new_2"/>
    <property type="match status" value="1"/>
</dbReference>
<dbReference type="Gene3D" id="2.60.40.10">
    <property type="entry name" value="Immunoglobulins"/>
    <property type="match status" value="1"/>
</dbReference>
<sequence>MQLKKLFLKIFVFFMSLAMAAGLFSVNTYAREEAETDITDKVTIDSITSPNAEIKDSENVNDFSSFVNWNSNVDYNIDMTVNKGTPIETGDFIEIPVKADYGILFESHGLSVLDAEDGSILGEATITKDKIRIKFTKNDNTKTAVKLTVSTTLKGITCGVSKGFPTQAELDAERAAHPTGIDKVKILDKNVNLNVQANYWVTSSEKFYGNYLTPAIGDDPTVFRLENGKSGRTSATNISTYWSIVGGNGSYSYTVTSPATGKTNPTKTTSSALAAFLFGDEKVFSFFSATETSYIEDTLPADTYKNMKLSNITLVGASLYKDGKTPLLKQSSKEGKFGDCNHLAESANFKFDEVLTKKEATAGQSYEQFKASLKPGEYGIYTSPNGDIRFVASLGKIGSKNPDDIYTWGDFADRVGKETVVRRLFPLFDINADGGASRVTVSSEKVDEIYNKIKDWPISRIAFSFESDLVKPVMRTGAYVENTAQFIDKSVTAKNFFVVGDISLHTYKDGAAILKTDAKNGQGIENAEFKLQEKDPAGNWVDTDSQYVKDNVTIVGDNGGRKNGDRFYTSENGILNIRGLANNKTYRLVETKAPEGYDNSTPAMSKEFAISFTDKNAAGDNKDLSITNKKAEYKVTYKIVKNPEGEEIPSGSPTAPVDGSTYTFKATVDVKPDLVFDGYEFIGWHTESGQTPVVKDSDGSFTMPSKDVELVGYWKKATKEITIKYISEDINMGTVTVPSETLNDTTGTAKGSVAKEKDGYEFVGWYKLSDAGKTIISTTDAFVPAKDPSDQKYHEETYVAKFKARETISVSVEKKWIGKEAAQVDVKLLVDGEERETLTLSAANHWKGEFEELYKYDPVDGHEIQYTVKEVTVEGYTSAISGTAQTGFTITNTKNPVPPTTPKTGDNSNLSLYIGVAVVALAILGFVIVKRFKSSK</sequence>
<comment type="subcellular location">
    <subcellularLocation>
        <location evidence="1">Cell envelope</location>
    </subcellularLocation>
</comment>
<proteinExistence type="predicted"/>
<keyword evidence="3" id="KW-0732">Signal</keyword>
<feature type="domain" description="SpaA-like prealbumin fold" evidence="5">
    <location>
        <begin position="513"/>
        <end position="611"/>
    </location>
</feature>
<dbReference type="RefSeq" id="WP_118764202.1">
    <property type="nucleotide sequence ID" value="NZ_CABJCF010000001.1"/>
</dbReference>
<accession>A0A412PHV8</accession>
<protein>
    <submittedName>
        <fullName evidence="7">Cna B-type domain-containing protein</fullName>
    </submittedName>
</protein>
<keyword evidence="2" id="KW-0472">Membrane</keyword>
<dbReference type="InterPro" id="IPR041033">
    <property type="entry name" value="SpaA_PFL_dom_1"/>
</dbReference>
<feature type="domain" description="Bacterial repeat" evidence="6">
    <location>
        <begin position="658"/>
        <end position="716"/>
    </location>
</feature>
<dbReference type="Pfam" id="PF09479">
    <property type="entry name" value="Flg_new"/>
    <property type="match status" value="1"/>
</dbReference>
<dbReference type="NCBIfam" id="TIGR01167">
    <property type="entry name" value="LPXTG_anchor"/>
    <property type="match status" value="1"/>
</dbReference>
<feature type="chain" id="PRO_5019072918" evidence="3">
    <location>
        <begin position="21"/>
        <end position="936"/>
    </location>
</feature>
<dbReference type="InterPro" id="IPR008454">
    <property type="entry name" value="Collagen-bd_Cna-like_B-typ_dom"/>
</dbReference>
<dbReference type="Gene3D" id="2.60.40.4270">
    <property type="entry name" value="Listeria-Bacteroides repeat domain"/>
    <property type="match status" value="1"/>
</dbReference>
<feature type="domain" description="CNA-B" evidence="4">
    <location>
        <begin position="810"/>
        <end position="893"/>
    </location>
</feature>
<reference evidence="7 8" key="1">
    <citation type="submission" date="2018-08" db="EMBL/GenBank/DDBJ databases">
        <title>A genome reference for cultivated species of the human gut microbiota.</title>
        <authorList>
            <person name="Zou Y."/>
            <person name="Xue W."/>
            <person name="Luo G."/>
        </authorList>
    </citation>
    <scope>NUCLEOTIDE SEQUENCE [LARGE SCALE GENOMIC DNA]</scope>
    <source>
        <strain evidence="7 8">AF18-46</strain>
    </source>
</reference>
<feature type="transmembrane region" description="Helical" evidence="2">
    <location>
        <begin position="910"/>
        <end position="929"/>
    </location>
</feature>
<evidence type="ECO:0000259" key="6">
    <source>
        <dbReference type="Pfam" id="PF18998"/>
    </source>
</evidence>
<dbReference type="Proteomes" id="UP000284731">
    <property type="component" value="Unassembled WGS sequence"/>
</dbReference>
<evidence type="ECO:0000256" key="2">
    <source>
        <dbReference type="SAM" id="Phobius"/>
    </source>
</evidence>
<feature type="signal peptide" evidence="3">
    <location>
        <begin position="1"/>
        <end position="20"/>
    </location>
</feature>
<evidence type="ECO:0000256" key="3">
    <source>
        <dbReference type="SAM" id="SignalP"/>
    </source>
</evidence>
<dbReference type="InterPro" id="IPR013378">
    <property type="entry name" value="InlB-like_B-rpt"/>
</dbReference>